<sequence length="811" mass="87434">MPTCAAEGGSSGPAASAPPASADGDETTTAYDAGLWASSYAASLVHSSISSRVTELYEDYQDVSRSSPSYASSGALPTRFTSPFLRQVLHHVTLSTRTGHPQYACQDLWRLLTSTPGGDAAPPMSAAAVMQASFTSQTSLSEAVNSERQRLDHLAGWRETSMSSSSGEYLLGYRGGLPRLLEGLINCPVKHIFSPGASGVPSELVGPSRGAIFDAYEAEVRQSHGDRAFVLPLTAFSDATTLPNSGAATAHPLRLACEIRPPGAARVFVSVGALPQVFAQLGPGGADRARVARRELFQRSLFVVLRDVIQASHDGVDVEFGGKLGVWRAFPRLGCYSADFPEKRAALCLRVVGSMAGLGTPPYMLFKVFGLDTLHATFSGAQLRAGASAYGLMTAGLFGPANWPAVKEQALVRKRQGTAHTGDVPPYDWGPYITRFWDKLPEDAVSATMIAVGELMHSLHGYNESRDRPSRAERARSLAQQARAFVLGMLEPLFGTKHTPKLHGVLCHIGDEVQLRDDLSMADTSLNEQKHKEEKAAYKLTNRQSQIFARQQLKVTQSRLILQAEKDRLSKDAGAKQGMDADKSGIHEHDGDDVPAALKAVGVGETGGEPMALEELCGRPGLSRAASVLGLPAYAVVSILSFTHFTATYAWGALPGLEVVRSSELYHNAAWHDDVMYKTADGHEVMYGRIRCLLARGSAGKREAVAVLQHMKLAKSLSGSPSSAAGYKRLCWAFATEDAEWPIVEAVTVDRLLRIVHVLPDVELLDGSRRAVDRRAAVSDALRDQFFLVKKLFKSTTPAQQQSLRSELKVL</sequence>
<evidence type="ECO:0000313" key="2">
    <source>
        <dbReference type="Proteomes" id="UP000798662"/>
    </source>
</evidence>
<gene>
    <name evidence="1" type="ORF">I4F81_001893</name>
</gene>
<dbReference type="Proteomes" id="UP000798662">
    <property type="component" value="Chromosome 1"/>
</dbReference>
<name>A0ACC3BP65_PYRYE</name>
<comment type="caution">
    <text evidence="1">The sequence shown here is derived from an EMBL/GenBank/DDBJ whole genome shotgun (WGS) entry which is preliminary data.</text>
</comment>
<accession>A0ACC3BP65</accession>
<keyword evidence="2" id="KW-1185">Reference proteome</keyword>
<reference evidence="1" key="1">
    <citation type="submission" date="2019-11" db="EMBL/GenBank/DDBJ databases">
        <title>Nori genome reveals adaptations in red seaweeds to the harsh intertidal environment.</title>
        <authorList>
            <person name="Wang D."/>
            <person name="Mao Y."/>
        </authorList>
    </citation>
    <scope>NUCLEOTIDE SEQUENCE</scope>
    <source>
        <tissue evidence="1">Gametophyte</tissue>
    </source>
</reference>
<evidence type="ECO:0000313" key="1">
    <source>
        <dbReference type="EMBL" id="KAK1859296.1"/>
    </source>
</evidence>
<protein>
    <submittedName>
        <fullName evidence="1">Uncharacterized protein</fullName>
    </submittedName>
</protein>
<organism evidence="1 2">
    <name type="scientific">Pyropia yezoensis</name>
    <name type="common">Susabi-nori</name>
    <name type="synonym">Porphyra yezoensis</name>
    <dbReference type="NCBI Taxonomy" id="2788"/>
    <lineage>
        <taxon>Eukaryota</taxon>
        <taxon>Rhodophyta</taxon>
        <taxon>Bangiophyceae</taxon>
        <taxon>Bangiales</taxon>
        <taxon>Bangiaceae</taxon>
        <taxon>Pyropia</taxon>
    </lineage>
</organism>
<dbReference type="EMBL" id="CM020618">
    <property type="protein sequence ID" value="KAK1859296.1"/>
    <property type="molecule type" value="Genomic_DNA"/>
</dbReference>
<proteinExistence type="predicted"/>